<dbReference type="AlphaFoldDB" id="A0AAN7WLL7"/>
<dbReference type="Pfam" id="PF00324">
    <property type="entry name" value="AA_permease"/>
    <property type="match status" value="1"/>
</dbReference>
<organism evidence="8 9">
    <name type="scientific">Arxiozyma heterogenica</name>
    <dbReference type="NCBI Taxonomy" id="278026"/>
    <lineage>
        <taxon>Eukaryota</taxon>
        <taxon>Fungi</taxon>
        <taxon>Dikarya</taxon>
        <taxon>Ascomycota</taxon>
        <taxon>Saccharomycotina</taxon>
        <taxon>Saccharomycetes</taxon>
        <taxon>Saccharomycetales</taxon>
        <taxon>Saccharomycetaceae</taxon>
        <taxon>Arxiozyma</taxon>
    </lineage>
</organism>
<dbReference type="PANTHER" id="PTHR43341">
    <property type="entry name" value="AMINO ACID PERMEASE"/>
    <property type="match status" value="1"/>
</dbReference>
<feature type="region of interest" description="Disordered" evidence="5">
    <location>
        <begin position="29"/>
        <end position="53"/>
    </location>
</feature>
<feature type="transmembrane region" description="Helical" evidence="6">
    <location>
        <begin position="784"/>
        <end position="805"/>
    </location>
</feature>
<dbReference type="InterPro" id="IPR050524">
    <property type="entry name" value="APC_YAT"/>
</dbReference>
<feature type="transmembrane region" description="Helical" evidence="6">
    <location>
        <begin position="675"/>
        <end position="694"/>
    </location>
</feature>
<dbReference type="PANTHER" id="PTHR43341:SF46">
    <property type="entry name" value="SPS-SENSOR COMPONENT SSY1"/>
    <property type="match status" value="1"/>
</dbReference>
<evidence type="ECO:0000256" key="2">
    <source>
        <dbReference type="ARBA" id="ARBA00022692"/>
    </source>
</evidence>
<proteinExistence type="predicted"/>
<dbReference type="EMBL" id="JAWIZZ010000040">
    <property type="protein sequence ID" value="KAK5780864.1"/>
    <property type="molecule type" value="Genomic_DNA"/>
</dbReference>
<evidence type="ECO:0000259" key="7">
    <source>
        <dbReference type="Pfam" id="PF00324"/>
    </source>
</evidence>
<feature type="transmembrane region" description="Helical" evidence="6">
    <location>
        <begin position="544"/>
        <end position="563"/>
    </location>
</feature>
<name>A0AAN7WLL7_9SACH</name>
<evidence type="ECO:0000313" key="8">
    <source>
        <dbReference type="EMBL" id="KAK5780864.1"/>
    </source>
</evidence>
<keyword evidence="2 6" id="KW-0812">Transmembrane</keyword>
<dbReference type="Proteomes" id="UP001306508">
    <property type="component" value="Unassembled WGS sequence"/>
</dbReference>
<dbReference type="GO" id="GO:0015171">
    <property type="term" value="F:amino acid transmembrane transporter activity"/>
    <property type="evidence" value="ECO:0007669"/>
    <property type="project" value="TreeGrafter"/>
</dbReference>
<evidence type="ECO:0000256" key="4">
    <source>
        <dbReference type="ARBA" id="ARBA00023136"/>
    </source>
</evidence>
<evidence type="ECO:0000313" key="9">
    <source>
        <dbReference type="Proteomes" id="UP001306508"/>
    </source>
</evidence>
<feature type="transmembrane region" description="Helical" evidence="6">
    <location>
        <begin position="359"/>
        <end position="378"/>
    </location>
</feature>
<feature type="transmembrane region" description="Helical" evidence="6">
    <location>
        <begin position="502"/>
        <end position="523"/>
    </location>
</feature>
<feature type="domain" description="Amino acid permease/ SLC12A" evidence="7">
    <location>
        <begin position="287"/>
        <end position="811"/>
    </location>
</feature>
<reference evidence="9" key="1">
    <citation type="submission" date="2023-07" db="EMBL/GenBank/DDBJ databases">
        <title>A draft genome of Kazachstania heterogenica Y-27499.</title>
        <authorList>
            <person name="Donic C."/>
            <person name="Kralova J.S."/>
            <person name="Fidel L."/>
            <person name="Ben-Dor S."/>
            <person name="Jung S."/>
        </authorList>
    </citation>
    <scope>NUCLEOTIDE SEQUENCE [LARGE SCALE GENOMIC DNA]</scope>
    <source>
        <strain evidence="9">Y27499</strain>
    </source>
</reference>
<gene>
    <name evidence="8" type="ORF">RI543_001991</name>
</gene>
<feature type="transmembrane region" description="Helical" evidence="6">
    <location>
        <begin position="751"/>
        <end position="772"/>
    </location>
</feature>
<dbReference type="GO" id="GO:0016020">
    <property type="term" value="C:membrane"/>
    <property type="evidence" value="ECO:0007669"/>
    <property type="project" value="UniProtKB-SubCell"/>
</dbReference>
<evidence type="ECO:0000256" key="1">
    <source>
        <dbReference type="ARBA" id="ARBA00004141"/>
    </source>
</evidence>
<feature type="transmembrane region" description="Helical" evidence="6">
    <location>
        <begin position="714"/>
        <end position="731"/>
    </location>
</feature>
<dbReference type="InterPro" id="IPR004841">
    <property type="entry name" value="AA-permease/SLC12A_dom"/>
</dbReference>
<feature type="transmembrane region" description="Helical" evidence="6">
    <location>
        <begin position="425"/>
        <end position="447"/>
    </location>
</feature>
<feature type="transmembrane region" description="Helical" evidence="6">
    <location>
        <begin position="398"/>
        <end position="418"/>
    </location>
</feature>
<dbReference type="Gene3D" id="1.20.1740.10">
    <property type="entry name" value="Amino acid/polyamine transporter I"/>
    <property type="match status" value="1"/>
</dbReference>
<feature type="compositionally biased region" description="Low complexity" evidence="5">
    <location>
        <begin position="34"/>
        <end position="51"/>
    </location>
</feature>
<protein>
    <recommendedName>
        <fullName evidence="7">Amino acid permease/ SLC12A domain-containing protein</fullName>
    </recommendedName>
</protein>
<feature type="transmembrane region" description="Helical" evidence="6">
    <location>
        <begin position="318"/>
        <end position="338"/>
    </location>
</feature>
<evidence type="ECO:0000256" key="3">
    <source>
        <dbReference type="ARBA" id="ARBA00022989"/>
    </source>
</evidence>
<keyword evidence="4 6" id="KW-0472">Membrane</keyword>
<feature type="transmembrane region" description="Helical" evidence="6">
    <location>
        <begin position="621"/>
        <end position="648"/>
    </location>
</feature>
<accession>A0AAN7WLL7</accession>
<sequence>MGLSNSSNELFPNKSNFSYHDIQIHWGSSEDNNHNNTNENNNNIKNSKCNNIRTSIPDDASDNITSNSIESSVINAIIQQEGWHDVESFYDDIRNDRFYLFEHYLRHNSEFATETAFDPSSLDDDFTFYDKKVQQEYVLREKIGKILRPKDLSGIQIYSEDMLENTYLATNNTYQKKSKSLTHYLYSVLPKPTLSKSIKNDVSLHSIKDSISSLPTTHNIDETSYRNLVIDENNLIVTRHKTRETLLLESSIDVTSNHTCNTWKQFIRDFLSKDNHYHIQRRMTVRHIQMLSVGPCLSVGFFLTSGEAFSIAGPFGTLLGFILTGSVILATLLSFTELSALIPVSSGFSGLASRFVEDAFGFAIGWTYVFSCIISFPAEAASSTFYLTSFSNVNLTRGTIAGFVTLFIIYPILCNLLRVNLMGEVIFFFGSIKILISVIMMFVMIILNSGYGGASHSRVGFRFWDSSKSVGGMTYGLFRPTFDLMDAGTGSTNGIGGSTGRFLALLSVVLTSTFAYSGVEMTFLASGEVKNPRKTIPSSIKRTFSIILTIFILSILTVGINIYSGDPRLLSYDTSSRGKRSKAADLGIGTQWQIDDRCKVRTKIPGSSVEYSSPWVLALQSYGLCTFSAAFNAILIVFTSSASIASLYNSSRALYSMSIQRKAPYIFQICSKNGVPYVSVIAAGLFSLIAYLAVNESSQNNFDILVNMSSASTSIIWFGLNASFLRFYYALRQRCDFLSRDDRSYPFKSPFQPFLAIYGLIGCSLFVIFMGFSNFITGFWNVRSFFSAYGGLMIFTCCYIGYKIVGTSKIQRLDRLDMDTGRREMDRMIWSEHRQYNIPLWKRVLEFWS</sequence>
<keyword evidence="9" id="KW-1185">Reference proteome</keyword>
<keyword evidence="3 6" id="KW-1133">Transmembrane helix</keyword>
<evidence type="ECO:0000256" key="6">
    <source>
        <dbReference type="SAM" id="Phobius"/>
    </source>
</evidence>
<comment type="subcellular location">
    <subcellularLocation>
        <location evidence="1">Membrane</location>
        <topology evidence="1">Multi-pass membrane protein</topology>
    </subcellularLocation>
</comment>
<comment type="caution">
    <text evidence="8">The sequence shown here is derived from an EMBL/GenBank/DDBJ whole genome shotgun (WGS) entry which is preliminary data.</text>
</comment>
<evidence type="ECO:0000256" key="5">
    <source>
        <dbReference type="SAM" id="MobiDB-lite"/>
    </source>
</evidence>